<protein>
    <recommendedName>
        <fullName evidence="4">Restriction endonuclease</fullName>
    </recommendedName>
</protein>
<gene>
    <name evidence="2" type="ordered locus">Isova_1129</name>
</gene>
<reference evidence="2 3" key="1">
    <citation type="submission" date="2011-05" db="EMBL/GenBank/DDBJ databases">
        <title>Complete sequence of Isoptericola variabilis 225.</title>
        <authorList>
            <consortium name="US DOE Joint Genome Institute"/>
            <person name="Lucas S."/>
            <person name="Han J."/>
            <person name="Lapidus A."/>
            <person name="Cheng J.-F."/>
            <person name="Goodwin L."/>
            <person name="Pitluck S."/>
            <person name="Peters L."/>
            <person name="Mikhailova N."/>
            <person name="Zeytun A."/>
            <person name="Han C."/>
            <person name="Tapia R."/>
            <person name="Land M."/>
            <person name="Hauser L."/>
            <person name="Kyrpides N."/>
            <person name="Ivanova N."/>
            <person name="Pagani I."/>
            <person name="Siebers A."/>
            <person name="Allgaier M."/>
            <person name="Thelen M."/>
            <person name="Hugenholtz P."/>
            <person name="Gladden J."/>
            <person name="Woyke T."/>
        </authorList>
    </citation>
    <scope>NUCLEOTIDE SEQUENCE [LARGE SCALE GENOMIC DNA]</scope>
    <source>
        <strain evidence="3">225</strain>
    </source>
</reference>
<organism evidence="3">
    <name type="scientific">Isoptericola variabilis (strain 225)</name>
    <dbReference type="NCBI Taxonomy" id="743718"/>
    <lineage>
        <taxon>Bacteria</taxon>
        <taxon>Bacillati</taxon>
        <taxon>Actinomycetota</taxon>
        <taxon>Actinomycetes</taxon>
        <taxon>Micrococcales</taxon>
        <taxon>Promicromonosporaceae</taxon>
        <taxon>Isoptericola</taxon>
    </lineage>
</organism>
<proteinExistence type="predicted"/>
<name>F6FRE3_ISOV2</name>
<evidence type="ECO:0000313" key="2">
    <source>
        <dbReference type="EMBL" id="AEG43904.1"/>
    </source>
</evidence>
<feature type="region of interest" description="Disordered" evidence="1">
    <location>
        <begin position="379"/>
        <end position="499"/>
    </location>
</feature>
<dbReference type="STRING" id="743718.Isova_1129"/>
<accession>F6FRE3</accession>
<evidence type="ECO:0000313" key="3">
    <source>
        <dbReference type="Proteomes" id="UP000009236"/>
    </source>
</evidence>
<feature type="compositionally biased region" description="Polar residues" evidence="1">
    <location>
        <begin position="483"/>
        <end position="499"/>
    </location>
</feature>
<dbReference type="AlphaFoldDB" id="F6FRE3"/>
<dbReference type="EMBL" id="CP002810">
    <property type="protein sequence ID" value="AEG43904.1"/>
    <property type="molecule type" value="Genomic_DNA"/>
</dbReference>
<keyword evidence="3" id="KW-1185">Reference proteome</keyword>
<sequence length="499" mass="53741">MSELDLGLKVGVRRLLWSMGYSTRLDVELRGEQAAPHGTSQARGGSGISSGPETFTDLDVLGVFVAPGFRLTSTIADCKSGRRDKPTSRMFWARGVGDLFGADHVMLVREHEVNDATRQLSNRLGITVLPSADLAAMQQLYGEPLTDPDGALRVLFDRTAVANGLAAFTGLNRRLGPLLEYREFDFWVYEDHRNPVQLVAHLQDAAKHLEPRNPVHLALFVDLAWLYMLTLVRVCAHLQSAYLRDQDRGLQEYLFGGATNLREKVEVAHLLQSVAPEGIQPLDHLPPYYAQLRELVTRLMRRPAEVQAGLRYAEAVSALMAARVHVALPDAFGVEYRPIAAKLVADVCGFLVAAGGLDPEFRVQARAWLLGEPVATARKTPTLTGVPTGDTSGQGRSDDHALRGDGPVVAAEHGHVSPSSQGAPVTLDGIERGSSDAHDHDGMGAARGAAPDSGRRSSDDAPVDGIHRPTRPKTVQGELEVESATSEQGTAESGTSAGS</sequence>
<dbReference type="KEGG" id="iva:Isova_1129"/>
<dbReference type="eggNOG" id="ENOG50333MB">
    <property type="taxonomic scope" value="Bacteria"/>
</dbReference>
<evidence type="ECO:0008006" key="4">
    <source>
        <dbReference type="Google" id="ProtNLM"/>
    </source>
</evidence>
<dbReference type="RefSeq" id="WP_013838296.1">
    <property type="nucleotide sequence ID" value="NC_015588.1"/>
</dbReference>
<feature type="compositionally biased region" description="Basic and acidic residues" evidence="1">
    <location>
        <begin position="429"/>
        <end position="442"/>
    </location>
</feature>
<feature type="compositionally biased region" description="Polar residues" evidence="1">
    <location>
        <begin position="379"/>
        <end position="395"/>
    </location>
</feature>
<dbReference type="HOGENOM" id="CLU_546038_0_0_11"/>
<dbReference type="Proteomes" id="UP000009236">
    <property type="component" value="Chromosome"/>
</dbReference>
<evidence type="ECO:0000256" key="1">
    <source>
        <dbReference type="SAM" id="MobiDB-lite"/>
    </source>
</evidence>